<dbReference type="Proteomes" id="UP000434342">
    <property type="component" value="Unassembled WGS sequence"/>
</dbReference>
<accession>A0A6N7WTK8</accession>
<sequence>MLNSDERREVASKLRQMANAHDATEASRVAHALGLEYKVYGTVVAFDSADVQGLADLIDPEGAGDGE</sequence>
<evidence type="ECO:0000313" key="2">
    <source>
        <dbReference type="EMBL" id="MST60020.1"/>
    </source>
</evidence>
<feature type="region of interest" description="Disordered" evidence="1">
    <location>
        <begin position="1"/>
        <end position="22"/>
    </location>
</feature>
<proteinExistence type="predicted"/>
<dbReference type="EMBL" id="VUND01000001">
    <property type="protein sequence ID" value="MST60020.1"/>
    <property type="molecule type" value="Genomic_DNA"/>
</dbReference>
<gene>
    <name evidence="2" type="ORF">FYJ69_03680</name>
</gene>
<protein>
    <submittedName>
        <fullName evidence="2">Uncharacterized protein</fullName>
    </submittedName>
</protein>
<evidence type="ECO:0000313" key="3">
    <source>
        <dbReference type="Proteomes" id="UP000434342"/>
    </source>
</evidence>
<evidence type="ECO:0000256" key="1">
    <source>
        <dbReference type="SAM" id="MobiDB-lite"/>
    </source>
</evidence>
<feature type="compositionally biased region" description="Basic and acidic residues" evidence="1">
    <location>
        <begin position="1"/>
        <end position="12"/>
    </location>
</feature>
<comment type="caution">
    <text evidence="2">The sequence shown here is derived from an EMBL/GenBank/DDBJ whole genome shotgun (WGS) entry which is preliminary data.</text>
</comment>
<name>A0A6N7WTK8_9ACTN</name>
<organism evidence="2 3">
    <name type="scientific">Parafannyhessea umbonata</name>
    <dbReference type="NCBI Taxonomy" id="604330"/>
    <lineage>
        <taxon>Bacteria</taxon>
        <taxon>Bacillati</taxon>
        <taxon>Actinomycetota</taxon>
        <taxon>Coriobacteriia</taxon>
        <taxon>Coriobacteriales</taxon>
        <taxon>Atopobiaceae</taxon>
        <taxon>Parafannyhessea</taxon>
    </lineage>
</organism>
<dbReference type="AlphaFoldDB" id="A0A6N7WTK8"/>
<reference evidence="2 3" key="1">
    <citation type="submission" date="2019-08" db="EMBL/GenBank/DDBJ databases">
        <title>In-depth cultivation of the pig gut microbiome towards novel bacterial diversity and tailored functional studies.</title>
        <authorList>
            <person name="Wylensek D."/>
            <person name="Hitch T.C.A."/>
            <person name="Clavel T."/>
        </authorList>
    </citation>
    <scope>NUCLEOTIDE SEQUENCE [LARGE SCALE GENOMIC DNA]</scope>
    <source>
        <strain evidence="2 3">WB01_CNA04</strain>
    </source>
</reference>